<evidence type="ECO:0000256" key="1">
    <source>
        <dbReference type="SAM" id="MobiDB-lite"/>
    </source>
</evidence>
<organism evidence="4 5">
    <name type="scientific">Terrihabitans rhizophilus</name>
    <dbReference type="NCBI Taxonomy" id="3092662"/>
    <lineage>
        <taxon>Bacteria</taxon>
        <taxon>Pseudomonadati</taxon>
        <taxon>Pseudomonadota</taxon>
        <taxon>Alphaproteobacteria</taxon>
        <taxon>Hyphomicrobiales</taxon>
        <taxon>Terrihabitans</taxon>
    </lineage>
</organism>
<keyword evidence="2" id="KW-1133">Transmembrane helix</keyword>
<feature type="transmembrane region" description="Helical" evidence="2">
    <location>
        <begin position="66"/>
        <end position="87"/>
    </location>
</feature>
<feature type="compositionally biased region" description="Basic residues" evidence="1">
    <location>
        <begin position="51"/>
        <end position="61"/>
    </location>
</feature>
<feature type="region of interest" description="Disordered" evidence="1">
    <location>
        <begin position="25"/>
        <end position="64"/>
    </location>
</feature>
<dbReference type="RefSeq" id="WP_319842937.1">
    <property type="nucleotide sequence ID" value="NZ_JAXAFJ010000001.1"/>
</dbReference>
<keyword evidence="2" id="KW-0812">Transmembrane</keyword>
<protein>
    <submittedName>
        <fullName evidence="4">Uncharacterized protein</fullName>
    </submittedName>
</protein>
<feature type="chain" id="PRO_5046433230" evidence="3">
    <location>
        <begin position="26"/>
        <end position="109"/>
    </location>
</feature>
<name>A0ABU4RJ19_9HYPH</name>
<keyword evidence="3" id="KW-0732">Signal</keyword>
<sequence>MSLKKIAIALVAASVAFTTAAPAFAGPGPKDFQNKPDAKFPGPGPKDWKLPPKKVGPKKPHHDHDAAYGAMMGLGVLTAVAIAAAAADDEPECWHEKRKGHLVQVCAVD</sequence>
<comment type="caution">
    <text evidence="4">The sequence shown here is derived from an EMBL/GenBank/DDBJ whole genome shotgun (WGS) entry which is preliminary data.</text>
</comment>
<proteinExistence type="predicted"/>
<reference evidence="4 5" key="1">
    <citation type="submission" date="2023-11" db="EMBL/GenBank/DDBJ databases">
        <authorList>
            <person name="Bao R."/>
        </authorList>
    </citation>
    <scope>NUCLEOTIDE SEQUENCE [LARGE SCALE GENOMIC DNA]</scope>
    <source>
        <strain evidence="4 5">PJ23</strain>
    </source>
</reference>
<evidence type="ECO:0000256" key="2">
    <source>
        <dbReference type="SAM" id="Phobius"/>
    </source>
</evidence>
<evidence type="ECO:0000256" key="3">
    <source>
        <dbReference type="SAM" id="SignalP"/>
    </source>
</evidence>
<accession>A0ABU4RJ19</accession>
<dbReference type="Proteomes" id="UP001274321">
    <property type="component" value="Unassembled WGS sequence"/>
</dbReference>
<keyword evidence="5" id="KW-1185">Reference proteome</keyword>
<keyword evidence="2" id="KW-0472">Membrane</keyword>
<dbReference type="EMBL" id="JAXAFJ010000001">
    <property type="protein sequence ID" value="MDX6804822.1"/>
    <property type="molecule type" value="Genomic_DNA"/>
</dbReference>
<evidence type="ECO:0000313" key="4">
    <source>
        <dbReference type="EMBL" id="MDX6804822.1"/>
    </source>
</evidence>
<feature type="signal peptide" evidence="3">
    <location>
        <begin position="1"/>
        <end position="25"/>
    </location>
</feature>
<evidence type="ECO:0000313" key="5">
    <source>
        <dbReference type="Proteomes" id="UP001274321"/>
    </source>
</evidence>
<gene>
    <name evidence="4" type="ORF">SCD90_01985</name>
</gene>